<evidence type="ECO:0000256" key="2">
    <source>
        <dbReference type="SAM" id="Phobius"/>
    </source>
</evidence>
<dbReference type="EMBL" id="JASAOG010000112">
    <property type="protein sequence ID" value="KAK0050606.1"/>
    <property type="molecule type" value="Genomic_DNA"/>
</dbReference>
<evidence type="ECO:0000313" key="4">
    <source>
        <dbReference type="Proteomes" id="UP001233172"/>
    </source>
</evidence>
<keyword evidence="2" id="KW-0812">Transmembrane</keyword>
<keyword evidence="2" id="KW-0472">Membrane</keyword>
<protein>
    <submittedName>
        <fullName evidence="3">Uncharacterized protein</fullName>
    </submittedName>
</protein>
<organism evidence="3 4">
    <name type="scientific">Biomphalaria pfeifferi</name>
    <name type="common">Bloodfluke planorb</name>
    <name type="synonym">Freshwater snail</name>
    <dbReference type="NCBI Taxonomy" id="112525"/>
    <lineage>
        <taxon>Eukaryota</taxon>
        <taxon>Metazoa</taxon>
        <taxon>Spiralia</taxon>
        <taxon>Lophotrochozoa</taxon>
        <taxon>Mollusca</taxon>
        <taxon>Gastropoda</taxon>
        <taxon>Heterobranchia</taxon>
        <taxon>Euthyneura</taxon>
        <taxon>Panpulmonata</taxon>
        <taxon>Hygrophila</taxon>
        <taxon>Lymnaeoidea</taxon>
        <taxon>Planorbidae</taxon>
        <taxon>Biomphalaria</taxon>
    </lineage>
</organism>
<feature type="compositionally biased region" description="Polar residues" evidence="1">
    <location>
        <begin position="174"/>
        <end position="188"/>
    </location>
</feature>
<evidence type="ECO:0000313" key="3">
    <source>
        <dbReference type="EMBL" id="KAK0050606.1"/>
    </source>
</evidence>
<feature type="region of interest" description="Disordered" evidence="1">
    <location>
        <begin position="156"/>
        <end position="188"/>
    </location>
</feature>
<sequence>MASKSSVMTTISPSNNAISASIVATTYRDTKQILLTAVVPLCVCLIGLFIVGLFKQRRSRLSNSTAQRMEDTKVESLNIRRNSFSVLKKETLARDVADHHADHVYNHTENRNSNYINSSMIQYTNCTEVKVDKPDIPVDTYDRYVTECNVSHLETTSQGTVSRECDGSNDSETDGNYLNTQCSSQQGS</sequence>
<keyword evidence="2" id="KW-1133">Transmembrane helix</keyword>
<feature type="transmembrane region" description="Helical" evidence="2">
    <location>
        <begin position="33"/>
        <end position="54"/>
    </location>
</feature>
<reference evidence="3" key="2">
    <citation type="submission" date="2023-04" db="EMBL/GenBank/DDBJ databases">
        <authorList>
            <person name="Bu L."/>
            <person name="Lu L."/>
            <person name="Laidemitt M.R."/>
            <person name="Zhang S.M."/>
            <person name="Mutuku M."/>
            <person name="Mkoji G."/>
            <person name="Steinauer M."/>
            <person name="Loker E.S."/>
        </authorList>
    </citation>
    <scope>NUCLEOTIDE SEQUENCE</scope>
    <source>
        <strain evidence="3">KasaAsao</strain>
        <tissue evidence="3">Whole Snail</tissue>
    </source>
</reference>
<gene>
    <name evidence="3" type="ORF">Bpfe_019943</name>
</gene>
<name>A0AAD8B9W4_BIOPF</name>
<proteinExistence type="predicted"/>
<reference evidence="3" key="1">
    <citation type="journal article" date="2023" name="PLoS Negl. Trop. Dis.">
        <title>A genome sequence for Biomphalaria pfeifferi, the major vector snail for the human-infecting parasite Schistosoma mansoni.</title>
        <authorList>
            <person name="Bu L."/>
            <person name="Lu L."/>
            <person name="Laidemitt M.R."/>
            <person name="Zhang S.M."/>
            <person name="Mutuku M."/>
            <person name="Mkoji G."/>
            <person name="Steinauer M."/>
            <person name="Loker E.S."/>
        </authorList>
    </citation>
    <scope>NUCLEOTIDE SEQUENCE</scope>
    <source>
        <strain evidence="3">KasaAsao</strain>
    </source>
</reference>
<dbReference type="Proteomes" id="UP001233172">
    <property type="component" value="Unassembled WGS sequence"/>
</dbReference>
<keyword evidence="4" id="KW-1185">Reference proteome</keyword>
<evidence type="ECO:0000256" key="1">
    <source>
        <dbReference type="SAM" id="MobiDB-lite"/>
    </source>
</evidence>
<comment type="caution">
    <text evidence="3">The sequence shown here is derived from an EMBL/GenBank/DDBJ whole genome shotgun (WGS) entry which is preliminary data.</text>
</comment>
<dbReference type="AlphaFoldDB" id="A0AAD8B9W4"/>
<accession>A0AAD8B9W4</accession>